<evidence type="ECO:0008006" key="3">
    <source>
        <dbReference type="Google" id="ProtNLM"/>
    </source>
</evidence>
<gene>
    <name evidence="1" type="ORF">CHARACLAT_027950</name>
</gene>
<comment type="caution">
    <text evidence="1">The sequence shown here is derived from an EMBL/GenBank/DDBJ whole genome shotgun (WGS) entry which is preliminary data.</text>
</comment>
<organism evidence="1 2">
    <name type="scientific">Characodon lateralis</name>
    <dbReference type="NCBI Taxonomy" id="208331"/>
    <lineage>
        <taxon>Eukaryota</taxon>
        <taxon>Metazoa</taxon>
        <taxon>Chordata</taxon>
        <taxon>Craniata</taxon>
        <taxon>Vertebrata</taxon>
        <taxon>Euteleostomi</taxon>
        <taxon>Actinopterygii</taxon>
        <taxon>Neopterygii</taxon>
        <taxon>Teleostei</taxon>
        <taxon>Neoteleostei</taxon>
        <taxon>Acanthomorphata</taxon>
        <taxon>Ovalentaria</taxon>
        <taxon>Atherinomorphae</taxon>
        <taxon>Cyprinodontiformes</taxon>
        <taxon>Goodeidae</taxon>
        <taxon>Characodon</taxon>
    </lineage>
</organism>
<name>A0ABU7EXC5_9TELE</name>
<reference evidence="1 2" key="1">
    <citation type="submission" date="2021-06" db="EMBL/GenBank/DDBJ databases">
        <authorList>
            <person name="Palmer J.M."/>
        </authorList>
    </citation>
    <scope>NUCLEOTIDE SEQUENCE [LARGE SCALE GENOMIC DNA]</scope>
    <source>
        <strain evidence="1 2">CL_MEX2019</strain>
        <tissue evidence="1">Muscle</tissue>
    </source>
</reference>
<dbReference type="EMBL" id="JAHUTJ010069215">
    <property type="protein sequence ID" value="MED6291857.1"/>
    <property type="molecule type" value="Genomic_DNA"/>
</dbReference>
<evidence type="ECO:0000313" key="1">
    <source>
        <dbReference type="EMBL" id="MED6291857.1"/>
    </source>
</evidence>
<proteinExistence type="predicted"/>
<keyword evidence="2" id="KW-1185">Reference proteome</keyword>
<protein>
    <recommendedName>
        <fullName evidence="3">Secreted protein</fullName>
    </recommendedName>
</protein>
<evidence type="ECO:0000313" key="2">
    <source>
        <dbReference type="Proteomes" id="UP001352852"/>
    </source>
</evidence>
<accession>A0ABU7EXC5</accession>
<sequence length="89" mass="9594">MSGCLAAPLLTEMFRGQSTAAGQTERHCRDLIPGVPASSTCALTIRDCRTTRGAGDHRQKRFSSSHSFVEPQQKLCPPFAAICWVSSLG</sequence>
<dbReference type="Proteomes" id="UP001352852">
    <property type="component" value="Unassembled WGS sequence"/>
</dbReference>